<dbReference type="InterPro" id="IPR000644">
    <property type="entry name" value="CBS_dom"/>
</dbReference>
<protein>
    <submittedName>
        <fullName evidence="4">CBS domain-containing protein</fullName>
    </submittedName>
</protein>
<dbReference type="PANTHER" id="PTHR43080">
    <property type="entry name" value="CBS DOMAIN-CONTAINING PROTEIN CBSX3, MITOCHONDRIAL"/>
    <property type="match status" value="1"/>
</dbReference>
<gene>
    <name evidence="4" type="ORF">NG653_03465</name>
</gene>
<evidence type="ECO:0000313" key="4">
    <source>
        <dbReference type="EMBL" id="MCO5723900.1"/>
    </source>
</evidence>
<comment type="caution">
    <text evidence="4">The sequence shown here is derived from an EMBL/GenBank/DDBJ whole genome shotgun (WGS) entry which is preliminary data.</text>
</comment>
<proteinExistence type="predicted"/>
<dbReference type="RefSeq" id="WP_252740274.1">
    <property type="nucleotide sequence ID" value="NZ_JAMXIB010000002.1"/>
</dbReference>
<dbReference type="PROSITE" id="PS51371">
    <property type="entry name" value="CBS"/>
    <property type="match status" value="2"/>
</dbReference>
<accession>A0ABT1AWA0</accession>
<sequence length="133" mass="15053">MIPSRNYQSAREMMSKNIIFIDGLATAKEAVDLMRQEKVDALIVKKRNENDAFGIVTIRDLINGVIIPDRTSQEVNVFEIMVKPTITVPADMDVRYVARLFIRLDIWEAPVEENGSLIGMISLSTIILNNVLF</sequence>
<reference evidence="4 5" key="1">
    <citation type="submission" date="2022-06" db="EMBL/GenBank/DDBJ databases">
        <authorList>
            <person name="Xuan X."/>
        </authorList>
    </citation>
    <scope>NUCLEOTIDE SEQUENCE [LARGE SCALE GENOMIC DNA]</scope>
    <source>
        <strain evidence="4 5">2V75</strain>
    </source>
</reference>
<dbReference type="InterPro" id="IPR051257">
    <property type="entry name" value="Diverse_CBS-Domain"/>
</dbReference>
<dbReference type="Gene3D" id="3.10.580.10">
    <property type="entry name" value="CBS-domain"/>
    <property type="match status" value="1"/>
</dbReference>
<keyword evidence="5" id="KW-1185">Reference proteome</keyword>
<dbReference type="SMART" id="SM00116">
    <property type="entry name" value="CBS"/>
    <property type="match status" value="2"/>
</dbReference>
<name>A0ABT1AWA0_9FLAO</name>
<dbReference type="SUPFAM" id="SSF54631">
    <property type="entry name" value="CBS-domain pair"/>
    <property type="match status" value="1"/>
</dbReference>
<evidence type="ECO:0000256" key="1">
    <source>
        <dbReference type="ARBA" id="ARBA00023122"/>
    </source>
</evidence>
<evidence type="ECO:0000313" key="5">
    <source>
        <dbReference type="Proteomes" id="UP001206312"/>
    </source>
</evidence>
<dbReference type="Proteomes" id="UP001206312">
    <property type="component" value="Unassembled WGS sequence"/>
</dbReference>
<feature type="domain" description="CBS" evidence="3">
    <location>
        <begin position="81"/>
        <end position="133"/>
    </location>
</feature>
<keyword evidence="1 2" id="KW-0129">CBS domain</keyword>
<dbReference type="InterPro" id="IPR046342">
    <property type="entry name" value="CBS_dom_sf"/>
</dbReference>
<evidence type="ECO:0000259" key="3">
    <source>
        <dbReference type="PROSITE" id="PS51371"/>
    </source>
</evidence>
<dbReference type="Pfam" id="PF00571">
    <property type="entry name" value="CBS"/>
    <property type="match status" value="2"/>
</dbReference>
<dbReference type="PANTHER" id="PTHR43080:SF2">
    <property type="entry name" value="CBS DOMAIN-CONTAINING PROTEIN"/>
    <property type="match status" value="1"/>
</dbReference>
<organism evidence="4 5">
    <name type="scientific">Robiginitalea marina</name>
    <dbReference type="NCBI Taxonomy" id="2954105"/>
    <lineage>
        <taxon>Bacteria</taxon>
        <taxon>Pseudomonadati</taxon>
        <taxon>Bacteroidota</taxon>
        <taxon>Flavobacteriia</taxon>
        <taxon>Flavobacteriales</taxon>
        <taxon>Flavobacteriaceae</taxon>
        <taxon>Robiginitalea</taxon>
    </lineage>
</organism>
<dbReference type="EMBL" id="JAMXIB010000002">
    <property type="protein sequence ID" value="MCO5723900.1"/>
    <property type="molecule type" value="Genomic_DNA"/>
</dbReference>
<feature type="domain" description="CBS" evidence="3">
    <location>
        <begin position="14"/>
        <end position="72"/>
    </location>
</feature>
<evidence type="ECO:0000256" key="2">
    <source>
        <dbReference type="PROSITE-ProRule" id="PRU00703"/>
    </source>
</evidence>